<name>A0A1H6IA35_9EURY</name>
<organism evidence="1 2">
    <name type="scientific">Halopenitus malekzadehii</name>
    <dbReference type="NCBI Taxonomy" id="1267564"/>
    <lineage>
        <taxon>Archaea</taxon>
        <taxon>Methanobacteriati</taxon>
        <taxon>Methanobacteriota</taxon>
        <taxon>Stenosarchaea group</taxon>
        <taxon>Halobacteria</taxon>
        <taxon>Halobacteriales</taxon>
        <taxon>Haloferacaceae</taxon>
        <taxon>Halopenitus</taxon>
    </lineage>
</organism>
<accession>A0A1H6IA35</accession>
<reference evidence="1 2" key="1">
    <citation type="submission" date="2016-10" db="EMBL/GenBank/DDBJ databases">
        <authorList>
            <person name="de Groot N.N."/>
        </authorList>
    </citation>
    <scope>NUCLEOTIDE SEQUENCE [LARGE SCALE GENOMIC DNA]</scope>
    <source>
        <strain evidence="1 2">IBRC-M10418</strain>
    </source>
</reference>
<proteinExistence type="predicted"/>
<dbReference type="OrthoDB" id="306453at2157"/>
<sequence>MDRDLDLRIKGHLYEVGIVNDDVLDTRQGFHAAEQGYASTLESVADCAGSDIVDRVAESIKTHIQEQEDRPTNQSVRREARTLLSDEGFVIDSYLSRA</sequence>
<gene>
    <name evidence="1" type="ORF">SAMN05192561_10245</name>
</gene>
<keyword evidence="2" id="KW-1185">Reference proteome</keyword>
<protein>
    <submittedName>
        <fullName evidence="1">Uncharacterized protein</fullName>
    </submittedName>
</protein>
<dbReference type="RefSeq" id="WP_092815804.1">
    <property type="nucleotide sequence ID" value="NZ_FNWU01000002.1"/>
</dbReference>
<dbReference type="Proteomes" id="UP000199215">
    <property type="component" value="Unassembled WGS sequence"/>
</dbReference>
<evidence type="ECO:0000313" key="2">
    <source>
        <dbReference type="Proteomes" id="UP000199215"/>
    </source>
</evidence>
<evidence type="ECO:0000313" key="1">
    <source>
        <dbReference type="EMBL" id="SEH45590.1"/>
    </source>
</evidence>
<dbReference type="AlphaFoldDB" id="A0A1H6IA35"/>
<dbReference type="EMBL" id="FNWU01000002">
    <property type="protein sequence ID" value="SEH45590.1"/>
    <property type="molecule type" value="Genomic_DNA"/>
</dbReference>